<feature type="transmembrane region" description="Helical" evidence="1">
    <location>
        <begin position="273"/>
        <end position="295"/>
    </location>
</feature>
<gene>
    <name evidence="2" type="ORF">EKK97_06535</name>
</gene>
<sequence>MRFINLFPHILTICAIFAPVFATYSLWMKGPVPEKSLEYSNFGTSDVLSRLNKLESGFAFSLNYGEEELRNLYSVSSLLINSGKSPILPSDFYKGISVSVDERWKFLSVETTSVGIGNVELDWARVSDTVYKTEPTLINPKDAIIVTAYLTYADDELNAGIESSPEIELNFSARIANLREIKKRELEGGSFDVSGPPILVSIAGWGIVLFLSLFSVFFLLQIWLVGRAGFFSMNKVKSTAIVFSCSILSIATAEVVTYYMVPGPFSFFTLESFAITALNFSILIAQSLLMGGLFWKGRKSKLLNS</sequence>
<accession>A0A6I6SFS8</accession>
<feature type="transmembrane region" description="Helical" evidence="1">
    <location>
        <begin position="238"/>
        <end position="261"/>
    </location>
</feature>
<keyword evidence="1" id="KW-1133">Transmembrane helix</keyword>
<dbReference type="AlphaFoldDB" id="A0A6I6SFS8"/>
<dbReference type="RefSeq" id="WP_159550465.1">
    <property type="nucleotide sequence ID" value="NZ_CP035042.1"/>
</dbReference>
<keyword evidence="1" id="KW-0812">Transmembrane</keyword>
<dbReference type="KEGG" id="htx:EKK97_06535"/>
<evidence type="ECO:0000256" key="1">
    <source>
        <dbReference type="SAM" id="Phobius"/>
    </source>
</evidence>
<name>A0A6I6SFS8_9GAMM</name>
<dbReference type="EMBL" id="CP035042">
    <property type="protein sequence ID" value="QHC49339.1"/>
    <property type="molecule type" value="Genomic_DNA"/>
</dbReference>
<dbReference type="Proteomes" id="UP000464013">
    <property type="component" value="Chromosome"/>
</dbReference>
<organism evidence="2 3">
    <name type="scientific">Billgrantia tianxiuensis</name>
    <dbReference type="NCBI Taxonomy" id="2497861"/>
    <lineage>
        <taxon>Bacteria</taxon>
        <taxon>Pseudomonadati</taxon>
        <taxon>Pseudomonadota</taxon>
        <taxon>Gammaproteobacteria</taxon>
        <taxon>Oceanospirillales</taxon>
        <taxon>Halomonadaceae</taxon>
        <taxon>Billgrantia</taxon>
    </lineage>
</organism>
<keyword evidence="3" id="KW-1185">Reference proteome</keyword>
<evidence type="ECO:0000313" key="2">
    <source>
        <dbReference type="EMBL" id="QHC49339.1"/>
    </source>
</evidence>
<feature type="transmembrane region" description="Helical" evidence="1">
    <location>
        <begin position="202"/>
        <end position="226"/>
    </location>
</feature>
<keyword evidence="1" id="KW-0472">Membrane</keyword>
<evidence type="ECO:0000313" key="3">
    <source>
        <dbReference type="Proteomes" id="UP000464013"/>
    </source>
</evidence>
<dbReference type="OrthoDB" id="7024453at2"/>
<reference evidence="2 3" key="1">
    <citation type="submission" date="2019-01" db="EMBL/GenBank/DDBJ databases">
        <title>Complete genome of a denitifying bacterium Halomons sp. BC-M4-5.</title>
        <authorList>
            <person name="Wang L."/>
            <person name="Shao Z."/>
        </authorList>
    </citation>
    <scope>NUCLEOTIDE SEQUENCE [LARGE SCALE GENOMIC DNA]</scope>
    <source>
        <strain evidence="2 3">BC-M4-5</strain>
    </source>
</reference>
<protein>
    <submittedName>
        <fullName evidence="2">Uncharacterized protein</fullName>
    </submittedName>
</protein>
<proteinExistence type="predicted"/>